<sequence>MTVTFTTRDGTPWVPQYLDSIDKELCIGCGRCFKVCTQGVLKLMGIDDEGEWCDPFDDDVEVERKVMTVDKSGACIGCSSCETVCGTNAQKHSAQAAA</sequence>
<dbReference type="InterPro" id="IPR014283">
    <property type="entry name" value="FdIII_4_nif"/>
</dbReference>
<dbReference type="InterPro" id="IPR017900">
    <property type="entry name" value="4Fe4S_Fe_S_CS"/>
</dbReference>
<dbReference type="Proteomes" id="UP000078543">
    <property type="component" value="Unassembled WGS sequence"/>
</dbReference>
<evidence type="ECO:0000256" key="2">
    <source>
        <dbReference type="ARBA" id="ARBA00023004"/>
    </source>
</evidence>
<evidence type="ECO:0000256" key="5">
    <source>
        <dbReference type="ARBA" id="ARBA00030616"/>
    </source>
</evidence>
<accession>A0A178MC93</accession>
<dbReference type="EMBL" id="LWQU01000174">
    <property type="protein sequence ID" value="OAN46420.1"/>
    <property type="molecule type" value="Genomic_DNA"/>
</dbReference>
<reference evidence="7 8" key="1">
    <citation type="submission" date="2016-04" db="EMBL/GenBank/DDBJ databases">
        <title>Draft genome sequence of freshwater magnetotactic bacteria Magnetospirillum marisnigri SP-1 and Magnetospirillum moscoviense BB-1.</title>
        <authorList>
            <person name="Koziaeva V."/>
            <person name="Dziuba M.V."/>
            <person name="Ivanov T.M."/>
            <person name="Kuznetsov B."/>
            <person name="Grouzdev D.S."/>
        </authorList>
    </citation>
    <scope>NUCLEOTIDE SEQUENCE [LARGE SCALE GENOMIC DNA]</scope>
    <source>
        <strain evidence="7 8">BB-1</strain>
    </source>
</reference>
<proteinExistence type="predicted"/>
<dbReference type="PROSITE" id="PS51379">
    <property type="entry name" value="4FE4S_FER_2"/>
    <property type="match status" value="2"/>
</dbReference>
<feature type="domain" description="4Fe-4S ferredoxin-type" evidence="6">
    <location>
        <begin position="65"/>
        <end position="95"/>
    </location>
</feature>
<evidence type="ECO:0000313" key="8">
    <source>
        <dbReference type="Proteomes" id="UP000078543"/>
    </source>
</evidence>
<dbReference type="NCBIfam" id="TIGR02936">
    <property type="entry name" value="fdxN_nitrog"/>
    <property type="match status" value="1"/>
</dbReference>
<evidence type="ECO:0000259" key="6">
    <source>
        <dbReference type="PROSITE" id="PS51379"/>
    </source>
</evidence>
<dbReference type="PROSITE" id="PS00198">
    <property type="entry name" value="4FE4S_FER_1"/>
    <property type="match status" value="1"/>
</dbReference>
<dbReference type="STRING" id="1437059.A6A05_04140"/>
<keyword evidence="2" id="KW-0408">Iron</keyword>
<dbReference type="Gene3D" id="3.30.70.20">
    <property type="match status" value="1"/>
</dbReference>
<evidence type="ECO:0000256" key="3">
    <source>
        <dbReference type="ARBA" id="ARBA00023014"/>
    </source>
</evidence>
<keyword evidence="3" id="KW-0411">Iron-sulfur</keyword>
<gene>
    <name evidence="7" type="ORF">A6A05_04140</name>
</gene>
<dbReference type="GO" id="GO:0046872">
    <property type="term" value="F:metal ion binding"/>
    <property type="evidence" value="ECO:0007669"/>
    <property type="project" value="UniProtKB-KW"/>
</dbReference>
<keyword evidence="4" id="KW-0535">Nitrogen fixation</keyword>
<name>A0A178MC93_9PROT</name>
<evidence type="ECO:0000313" key="7">
    <source>
        <dbReference type="EMBL" id="OAN46420.1"/>
    </source>
</evidence>
<dbReference type="InterPro" id="IPR017896">
    <property type="entry name" value="4Fe4S_Fe-S-bd"/>
</dbReference>
<evidence type="ECO:0000256" key="1">
    <source>
        <dbReference type="ARBA" id="ARBA00022723"/>
    </source>
</evidence>
<feature type="domain" description="4Fe-4S ferredoxin-type" evidence="6">
    <location>
        <begin position="17"/>
        <end position="46"/>
    </location>
</feature>
<organism evidence="7 8">
    <name type="scientific">Magnetospirillum moscoviense</name>
    <dbReference type="NCBI Taxonomy" id="1437059"/>
    <lineage>
        <taxon>Bacteria</taxon>
        <taxon>Pseudomonadati</taxon>
        <taxon>Pseudomonadota</taxon>
        <taxon>Alphaproteobacteria</taxon>
        <taxon>Rhodospirillales</taxon>
        <taxon>Rhodospirillaceae</taxon>
        <taxon>Magnetospirillum</taxon>
    </lineage>
</organism>
<evidence type="ECO:0000256" key="4">
    <source>
        <dbReference type="ARBA" id="ARBA00023231"/>
    </source>
</evidence>
<dbReference type="SUPFAM" id="SSF54862">
    <property type="entry name" value="4Fe-4S ferredoxins"/>
    <property type="match status" value="1"/>
</dbReference>
<comment type="caution">
    <text evidence="7">The sequence shown here is derived from an EMBL/GenBank/DDBJ whole genome shotgun (WGS) entry which is preliminary data.</text>
</comment>
<keyword evidence="1" id="KW-0479">Metal-binding</keyword>
<dbReference type="GO" id="GO:0051536">
    <property type="term" value="F:iron-sulfur cluster binding"/>
    <property type="evidence" value="ECO:0007669"/>
    <property type="project" value="UniProtKB-KW"/>
</dbReference>
<dbReference type="AlphaFoldDB" id="A0A178MC93"/>
<protein>
    <recommendedName>
        <fullName evidence="5">Ferredoxin III</fullName>
    </recommendedName>
</protein>
<dbReference type="Pfam" id="PF12838">
    <property type="entry name" value="Fer4_7"/>
    <property type="match status" value="1"/>
</dbReference>
<keyword evidence="8" id="KW-1185">Reference proteome</keyword>
<dbReference type="RefSeq" id="WP_068503777.1">
    <property type="nucleotide sequence ID" value="NZ_LWQU01000174.1"/>
</dbReference>
<dbReference type="OrthoDB" id="9810688at2"/>